<dbReference type="Proteomes" id="UP000271889">
    <property type="component" value="Unassembled WGS sequence"/>
</dbReference>
<dbReference type="OrthoDB" id="5872984at2759"/>
<evidence type="ECO:0000313" key="2">
    <source>
        <dbReference type="EMBL" id="VDK49221.1"/>
    </source>
</evidence>
<evidence type="ECO:0000313" key="3">
    <source>
        <dbReference type="Proteomes" id="UP000271889"/>
    </source>
</evidence>
<organism evidence="2 3">
    <name type="scientific">Cylicostephanus goldi</name>
    <name type="common">Nematode worm</name>
    <dbReference type="NCBI Taxonomy" id="71465"/>
    <lineage>
        <taxon>Eukaryota</taxon>
        <taxon>Metazoa</taxon>
        <taxon>Ecdysozoa</taxon>
        <taxon>Nematoda</taxon>
        <taxon>Chromadorea</taxon>
        <taxon>Rhabditida</taxon>
        <taxon>Rhabditina</taxon>
        <taxon>Rhabditomorpha</taxon>
        <taxon>Strongyloidea</taxon>
        <taxon>Strongylidae</taxon>
        <taxon>Cylicostephanus</taxon>
    </lineage>
</organism>
<proteinExistence type="predicted"/>
<keyword evidence="3" id="KW-1185">Reference proteome</keyword>
<protein>
    <submittedName>
        <fullName evidence="2">Uncharacterized protein</fullName>
    </submittedName>
</protein>
<name>A0A3P6S1R3_CYLGO</name>
<sequence length="222" mass="25155">MNDENVVGTDKNVVQEIINFGHTTESTEGTQRTEGSRRTTRRPTPTTASPATRYNCLFVGDLYNYKDDAESYAQEAELLSQVGYDIFDESRAKIGLWAYGHTDFPRNANSSLSDMSRNHEDLDKKLSKMKYVRQSNPFTTKQAVEEINEMYDSQKQLNCLIFLTAQEDTSGLPRIAPKHLQFEKVVVVGLSGMLFSILECKLDIFSLKATKIQIPIRARLCP</sequence>
<evidence type="ECO:0000256" key="1">
    <source>
        <dbReference type="SAM" id="MobiDB-lite"/>
    </source>
</evidence>
<accession>A0A3P6S1R3</accession>
<dbReference type="EMBL" id="UYRV01002780">
    <property type="protein sequence ID" value="VDK49221.1"/>
    <property type="molecule type" value="Genomic_DNA"/>
</dbReference>
<dbReference type="AlphaFoldDB" id="A0A3P6S1R3"/>
<feature type="region of interest" description="Disordered" evidence="1">
    <location>
        <begin position="20"/>
        <end position="50"/>
    </location>
</feature>
<reference evidence="2 3" key="1">
    <citation type="submission" date="2018-11" db="EMBL/GenBank/DDBJ databases">
        <authorList>
            <consortium name="Pathogen Informatics"/>
        </authorList>
    </citation>
    <scope>NUCLEOTIDE SEQUENCE [LARGE SCALE GENOMIC DNA]</scope>
</reference>
<gene>
    <name evidence="2" type="ORF">CGOC_LOCUS1476</name>
</gene>